<feature type="transmembrane region" description="Helical" evidence="1">
    <location>
        <begin position="12"/>
        <end position="35"/>
    </location>
</feature>
<keyword evidence="1" id="KW-0812">Transmembrane</keyword>
<keyword evidence="1" id="KW-0472">Membrane</keyword>
<dbReference type="EMBL" id="MEVA01000014">
    <property type="protein sequence ID" value="OGC47298.1"/>
    <property type="molecule type" value="Genomic_DNA"/>
</dbReference>
<comment type="caution">
    <text evidence="2">The sequence shown here is derived from an EMBL/GenBank/DDBJ whole genome shotgun (WGS) entry which is preliminary data.</text>
</comment>
<proteinExistence type="predicted"/>
<dbReference type="Proteomes" id="UP000176608">
    <property type="component" value="Unassembled WGS sequence"/>
</dbReference>
<keyword evidence="1" id="KW-1133">Transmembrane helix</keyword>
<sequence length="185" mass="21000">MNNNLNQKQTNMAGMAKLPLIILLGLVIGAGYFLLQGDVKIPFFNDDNTVEVRRLDDYPAKIALTEELEKTQTVIKSEEELVNFLATVDPTGTLTLDEKINFDREYLIGTTSKTFKTDGYEFKTRRVYEDKEKNELTVSSVMRKPADDCIVTEELNMFVDIVAISKTDKVVNFETVTETYTCSDE</sequence>
<dbReference type="STRING" id="1802617.A2886_01660"/>
<accession>A0A1F4UQQ9</accession>
<evidence type="ECO:0000256" key="1">
    <source>
        <dbReference type="SAM" id="Phobius"/>
    </source>
</evidence>
<gene>
    <name evidence="2" type="ORF">A2886_01660</name>
</gene>
<evidence type="ECO:0000313" key="3">
    <source>
        <dbReference type="Proteomes" id="UP000176608"/>
    </source>
</evidence>
<protein>
    <submittedName>
        <fullName evidence="2">Uncharacterized protein</fullName>
    </submittedName>
</protein>
<name>A0A1F4UQQ9_UNCKA</name>
<reference evidence="2 3" key="1">
    <citation type="journal article" date="2016" name="Nat. Commun.">
        <title>Thousands of microbial genomes shed light on interconnected biogeochemical processes in an aquifer system.</title>
        <authorList>
            <person name="Anantharaman K."/>
            <person name="Brown C.T."/>
            <person name="Hug L.A."/>
            <person name="Sharon I."/>
            <person name="Castelle C.J."/>
            <person name="Probst A.J."/>
            <person name="Thomas B.C."/>
            <person name="Singh A."/>
            <person name="Wilkins M.J."/>
            <person name="Karaoz U."/>
            <person name="Brodie E.L."/>
            <person name="Williams K.H."/>
            <person name="Hubbard S.S."/>
            <person name="Banfield J.F."/>
        </authorList>
    </citation>
    <scope>NUCLEOTIDE SEQUENCE [LARGE SCALE GENOMIC DNA]</scope>
</reference>
<evidence type="ECO:0000313" key="2">
    <source>
        <dbReference type="EMBL" id="OGC47298.1"/>
    </source>
</evidence>
<organism evidence="2 3">
    <name type="scientific">candidate division WWE3 bacterium RIFCSPHIGHO2_01_FULL_42_13</name>
    <dbReference type="NCBI Taxonomy" id="1802617"/>
    <lineage>
        <taxon>Bacteria</taxon>
        <taxon>Katanobacteria</taxon>
    </lineage>
</organism>
<dbReference type="AlphaFoldDB" id="A0A1F4UQQ9"/>